<feature type="transmembrane region" description="Helical" evidence="8">
    <location>
        <begin position="1744"/>
        <end position="1772"/>
    </location>
</feature>
<dbReference type="InParanoid" id="A0A077ZR46"/>
<feature type="transmembrane region" description="Helical" evidence="8">
    <location>
        <begin position="1951"/>
        <end position="1970"/>
    </location>
</feature>
<evidence type="ECO:0000256" key="2">
    <source>
        <dbReference type="ARBA" id="ARBA00004442"/>
    </source>
</evidence>
<evidence type="ECO:0000256" key="5">
    <source>
        <dbReference type="ARBA" id="ARBA00022729"/>
    </source>
</evidence>
<dbReference type="Proteomes" id="UP000039865">
    <property type="component" value="Unassembled WGS sequence"/>
</dbReference>
<evidence type="ECO:0000313" key="10">
    <source>
        <dbReference type="Proteomes" id="UP000039865"/>
    </source>
</evidence>
<dbReference type="NCBIfam" id="TIGR01376">
    <property type="entry name" value="POMP_repeat"/>
    <property type="match status" value="2"/>
</dbReference>
<sequence length="2237" mass="252630">MQNIQQSHNQIGGLFYFTPSLQGQIISKSNQFKLCYNTKMGSIFRLQPKIQFSDSSSIYSQNGGESGQISINGGGFTYNLSNLTFKDQVSQIGSIIDLNNSAIINLKDSLIFNSKVFNAGGIFYGQVYKNSVKANITSSGSLIIIQNADLFIQYLEVQNCYLFDGSLFKIENTTVTDLNSKYYGIAAHSGAIGSFKNIIGSFNNISIQNAYSYTGGSYYVTEQSGGVIYIDALNSELYLSETSISNSHSEINGGFINDRNGNLIIINKCNFSHVNSLQNGSIIFSENLSQKIDIIQNIIDCEGQDANYDNDFLLRQNIVLFGGVIYALDSSQLYSTNNIFKNCLNRNNGGIYYLENTTFSEINSQFSKISAISGGIYYCQSCQITIDSCIYSDFKANNGGLINIQNNANVTIENITTFNSQAFRNGGLIYATSFSDSNQCVIILKRYNFFNQSYAQQNGGCFYFDNPQLQFQNFQPFKILNSRAITDNGGVFYIKQSSLVELMDSNFTDYESLNNGSFLYTEYSNFQLIIINNTFNKKKDQWIEQNSDLMGQLNPGSFYLKNTNNTIYSNKNIFQNNYVCYQGGAITLINASLVDTLSTYKYNSAISGGAIYCQNCTLNISKSSFQLSEAHNGGAIFIDNHYDQLLLKDISFNNSLSLDKGGSIFIKGSITGTTELNNMLIFQSTGSGYSLFKTQFYDQDSQYSYNSALYGGVFYLDTTFVNLTNTSFQNMYAVSGGVIFIQDLSPTIMMKSLINNSISKQYGGVFYINEPRNPIGASSFNMTYVNVSNTFAGISGESGGVIFVSKMDGVLQISSDTAMIQKSLFRNFKAKKLGSLLYSSYPNFSMTVNKTIIESETNFDFNYVKEKLQSFQADYAGAIYVADSIQGVSSFDNEYRYCYFFNQGAVYTIKDTKFKEINSIYHENAAIGGGVILCMSCEMNVNNSAFFKNYAFSGGVFVFDNQVRVNITFSNFTNNTALKDGGAFLDSNLTNFESPEGAAIFSQSANVQIFLYNNNMICKPDYIQYLIKDFLNLPDPFYQLQSNILINNARFIDSKYNLFQHCFITNFGGVFTLSNTNFQDFYSKYYLNAGAQGGVFYLQQTNASILYSDFDKNIGNIGGVIQMNQNSYLSVKSSFFTNNEAYFSAGVLFNSKFLQTFSDQLEDRIYSGLDKTRGTFIFIITDVDIEIINSQFMNGYAIMGGAVYLSGYSNLKIMKNTFNNNLAFTNGGAIYAVGFASIQISDETNFKYNLAQDGGDDIFVSNTDQNLTLFKVNILNPNAKNSIYAEQCGVQILNSTISNVNNEKSTQGAGLQCFNCRNIQIINSTFSKLYSQLGGALYIEENEVNKKITDKIGKYLIKNSIFENCQASVAAGAIFFNNIQYTTIQSSIFRKNTVLYDQSYSQQEISGTGGAIYYTCDETYLNCNLEFANKNFFQNNLAKIKGGAIYWDVLEPKFTAKDMIFSGNKGIYYGNNIATFSQKLIMINQTFYINLQVDLGIIKIDDLNILRQLSETENYLISRNLQKEGVIDEQQGKIQNQRSGGNIPTIYLAHIDKYGQIQASDNTTGMVQIYGLSFSASPGNKYTISFNSDGIDLRKTSNQEFMKQIGESQSNLDTNIILELRDCDIGEQFTEEGQCIKCPNQQSFSLVKMTSPGQCESCPSDKALCYGGSNVGPRPGFWRTTNSSSLFIQCLYEPACLGMVEPENNPIGSCQKGYQGVLCADCLVGYSRTGDFQCSKCPEKTINIIRLTFIIIALIVAVVIIIGQASFYPFLIQLSQLLKPQHKFLVLIVFQIQEQKTKLIYLMILHFMDFFFALPSIIVWGVGIPAFAYVLMRNFRYKLDQLEVKEMYGFLYRGFRKEFYFWEIVIMYRKMILILVAVFVRSLGVLAQALFVFFLLICTLDLNNLEIVSLVTSMISIYCGMFFITDLPEKWIKENPDFANGAVILDPNTKLAFFIIIVISNAFFFCYWTIKMFEEIMQKLRNSLPKIYLYMCACGDINKLQREKQIFDVKMKNQSIKEQYFIALALAKKQITEAKIVLNQENYERIFKEVDPQLVSKMVQDIVFEEYDDIVYNKRQYRMIQDGLNRITPQTEIPSQKAINFKNDIQIDDDDLSITREFNDSSIHRNFEEQINREQIQSMKGSLNILRQFRDWNYDELEYRINRRSEQDFSLSKLDIFNHSSLDSSEIIIGGNDIQINVLQRPIVKRKSKKQVKSKRLRRNKQNSIAQNNIDIQGLQS</sequence>
<evidence type="ECO:0000256" key="4">
    <source>
        <dbReference type="ARBA" id="ARBA00022525"/>
    </source>
</evidence>
<dbReference type="OrthoDB" id="10035969at2759"/>
<keyword evidence="5" id="KW-0732">Signal</keyword>
<dbReference type="PANTHER" id="PTHR11319:SF35">
    <property type="entry name" value="OUTER MEMBRANE PROTEIN PMPC-RELATED"/>
    <property type="match status" value="1"/>
</dbReference>
<keyword evidence="8" id="KW-0812">Transmembrane</keyword>
<evidence type="ECO:0000256" key="6">
    <source>
        <dbReference type="ARBA" id="ARBA00023136"/>
    </source>
</evidence>
<keyword evidence="8" id="KW-1133">Transmembrane helix</keyword>
<accession>A0A077ZR46</accession>
<reference evidence="9 10" key="1">
    <citation type="submission" date="2014-06" db="EMBL/GenBank/DDBJ databases">
        <authorList>
            <person name="Swart Estienne"/>
        </authorList>
    </citation>
    <scope>NUCLEOTIDE SEQUENCE [LARGE SCALE GENOMIC DNA]</scope>
    <source>
        <strain evidence="9 10">130c</strain>
    </source>
</reference>
<evidence type="ECO:0000256" key="1">
    <source>
        <dbReference type="ARBA" id="ARBA00004196"/>
    </source>
</evidence>
<feature type="transmembrane region" description="Helical" evidence="8">
    <location>
        <begin position="1907"/>
        <end position="1925"/>
    </location>
</feature>
<proteinExistence type="predicted"/>
<dbReference type="OMA" id="WPPAIND"/>
<keyword evidence="6 8" id="KW-0472">Membrane</keyword>
<dbReference type="InterPro" id="IPR003368">
    <property type="entry name" value="POMP_repeat"/>
</dbReference>
<keyword evidence="7" id="KW-0998">Cell outer membrane</keyword>
<organism evidence="9 10">
    <name type="scientific">Stylonychia lemnae</name>
    <name type="common">Ciliate</name>
    <dbReference type="NCBI Taxonomy" id="5949"/>
    <lineage>
        <taxon>Eukaryota</taxon>
        <taxon>Sar</taxon>
        <taxon>Alveolata</taxon>
        <taxon>Ciliophora</taxon>
        <taxon>Intramacronucleata</taxon>
        <taxon>Spirotrichea</taxon>
        <taxon>Stichotrichia</taxon>
        <taxon>Sporadotrichida</taxon>
        <taxon>Oxytrichidae</taxon>
        <taxon>Stylonychinae</taxon>
        <taxon>Stylonychia</taxon>
    </lineage>
</organism>
<dbReference type="SUPFAM" id="SSF51126">
    <property type="entry name" value="Pectin lyase-like"/>
    <property type="match status" value="1"/>
</dbReference>
<evidence type="ECO:0000256" key="7">
    <source>
        <dbReference type="ARBA" id="ARBA00023237"/>
    </source>
</evidence>
<dbReference type="EMBL" id="CCKQ01000831">
    <property type="protein sequence ID" value="CDW71929.1"/>
    <property type="molecule type" value="Genomic_DNA"/>
</dbReference>
<feature type="transmembrane region" description="Helical" evidence="8">
    <location>
        <begin position="1810"/>
        <end position="1832"/>
    </location>
</feature>
<dbReference type="SMART" id="SM00710">
    <property type="entry name" value="PbH1"/>
    <property type="match status" value="9"/>
</dbReference>
<dbReference type="InterPro" id="IPR006626">
    <property type="entry name" value="PbH1"/>
</dbReference>
<keyword evidence="10" id="KW-1185">Reference proteome</keyword>
<dbReference type="PANTHER" id="PTHR11319">
    <property type="entry name" value="G PROTEIN-COUPLED RECEPTOR-RELATED"/>
    <property type="match status" value="1"/>
</dbReference>
<gene>
    <name evidence="9" type="primary">Contig16269.g17339</name>
    <name evidence="9" type="ORF">STYLEM_880</name>
</gene>
<name>A0A077ZR46_STYLE</name>
<comment type="subcellular location">
    <subcellularLocation>
        <location evidence="1">Cell envelope</location>
    </subcellularLocation>
    <subcellularLocation>
        <location evidence="2">Cell outer membrane</location>
    </subcellularLocation>
    <subcellularLocation>
        <location evidence="3">Secreted</location>
    </subcellularLocation>
</comment>
<keyword evidence="4" id="KW-0964">Secreted</keyword>
<evidence type="ECO:0008006" key="11">
    <source>
        <dbReference type="Google" id="ProtNLM"/>
    </source>
</evidence>
<evidence type="ECO:0000313" key="9">
    <source>
        <dbReference type="EMBL" id="CDW71929.1"/>
    </source>
</evidence>
<protein>
    <recommendedName>
        <fullName evidence="11">Transmembrane protein</fullName>
    </recommendedName>
</protein>
<evidence type="ECO:0000256" key="8">
    <source>
        <dbReference type="SAM" id="Phobius"/>
    </source>
</evidence>
<dbReference type="InterPro" id="IPR011050">
    <property type="entry name" value="Pectin_lyase_fold/virulence"/>
</dbReference>
<dbReference type="GO" id="GO:0005576">
    <property type="term" value="C:extracellular region"/>
    <property type="evidence" value="ECO:0007669"/>
    <property type="project" value="UniProtKB-SubCell"/>
</dbReference>
<evidence type="ECO:0000256" key="3">
    <source>
        <dbReference type="ARBA" id="ARBA00004613"/>
    </source>
</evidence>